<dbReference type="PROSITE" id="PS00196">
    <property type="entry name" value="COPPER_BLUE"/>
    <property type="match status" value="1"/>
</dbReference>
<dbReference type="Pfam" id="PF02298">
    <property type="entry name" value="Cu_bind_like"/>
    <property type="match status" value="1"/>
</dbReference>
<comment type="caution">
    <text evidence="5">The sequence shown here is derived from an EMBL/GenBank/DDBJ whole genome shotgun (WGS) entry which is preliminary data.</text>
</comment>
<dbReference type="PANTHER" id="PTHR33021:SF356">
    <property type="entry name" value="MAVICYANIN"/>
    <property type="match status" value="1"/>
</dbReference>
<dbReference type="InterPro" id="IPR028871">
    <property type="entry name" value="BlueCu_1_BS"/>
</dbReference>
<keyword evidence="3" id="KW-0812">Transmembrane</keyword>
<proteinExistence type="predicted"/>
<dbReference type="Proteomes" id="UP000827721">
    <property type="component" value="Unassembled WGS sequence"/>
</dbReference>
<evidence type="ECO:0000256" key="1">
    <source>
        <dbReference type="ARBA" id="ARBA00022723"/>
    </source>
</evidence>
<keyword evidence="6" id="KW-1185">Reference proteome</keyword>
<organism evidence="5 6">
    <name type="scientific">Xanthoceras sorbifolium</name>
    <dbReference type="NCBI Taxonomy" id="99658"/>
    <lineage>
        <taxon>Eukaryota</taxon>
        <taxon>Viridiplantae</taxon>
        <taxon>Streptophyta</taxon>
        <taxon>Embryophyta</taxon>
        <taxon>Tracheophyta</taxon>
        <taxon>Spermatophyta</taxon>
        <taxon>Magnoliopsida</taxon>
        <taxon>eudicotyledons</taxon>
        <taxon>Gunneridae</taxon>
        <taxon>Pentapetalae</taxon>
        <taxon>rosids</taxon>
        <taxon>malvids</taxon>
        <taxon>Sapindales</taxon>
        <taxon>Sapindaceae</taxon>
        <taxon>Xanthoceroideae</taxon>
        <taxon>Xanthoceras</taxon>
    </lineage>
</organism>
<dbReference type="SUPFAM" id="SSF49503">
    <property type="entry name" value="Cupredoxins"/>
    <property type="match status" value="1"/>
</dbReference>
<keyword evidence="3" id="KW-0472">Membrane</keyword>
<accession>A0ABQ8IM88</accession>
<keyword evidence="2" id="KW-0186">Copper</keyword>
<evidence type="ECO:0000256" key="2">
    <source>
        <dbReference type="ARBA" id="ARBA00023008"/>
    </source>
</evidence>
<dbReference type="InterPro" id="IPR039391">
    <property type="entry name" value="Phytocyanin-like"/>
</dbReference>
<dbReference type="InterPro" id="IPR008972">
    <property type="entry name" value="Cupredoxin"/>
</dbReference>
<evidence type="ECO:0000313" key="5">
    <source>
        <dbReference type="EMBL" id="KAH7577544.1"/>
    </source>
</evidence>
<dbReference type="Gene3D" id="2.60.40.420">
    <property type="entry name" value="Cupredoxins - blue copper proteins"/>
    <property type="match status" value="1"/>
</dbReference>
<gene>
    <name evidence="5" type="ORF">JRO89_XS01G0265000</name>
</gene>
<dbReference type="InterPro" id="IPR003245">
    <property type="entry name" value="Phytocyanin_dom"/>
</dbReference>
<dbReference type="CDD" id="cd04216">
    <property type="entry name" value="Phytocyanin"/>
    <property type="match status" value="1"/>
</dbReference>
<evidence type="ECO:0000256" key="3">
    <source>
        <dbReference type="SAM" id="Phobius"/>
    </source>
</evidence>
<protein>
    <recommendedName>
        <fullName evidence="4">Phytocyanin domain-containing protein</fullName>
    </recommendedName>
</protein>
<sequence length="133" mass="14781">MALAKSAVICLMMMMVIHCGVSMAANHMVGDSAGWTIGHTNYQKWADPKNFHDGDTLVFKYSSQNHNVMRMSHQDYSSCNTSFPIAVYTSGSDRITLKGPGHYYFICGFPGHCEFGQKVNVRVTRSSSDLHPL</sequence>
<dbReference type="PROSITE" id="PS51485">
    <property type="entry name" value="PHYTOCYANIN"/>
    <property type="match status" value="1"/>
</dbReference>
<reference evidence="5 6" key="1">
    <citation type="submission" date="2021-02" db="EMBL/GenBank/DDBJ databases">
        <title>Plant Genome Project.</title>
        <authorList>
            <person name="Zhang R.-G."/>
        </authorList>
    </citation>
    <scope>NUCLEOTIDE SEQUENCE [LARGE SCALE GENOMIC DNA]</scope>
    <source>
        <tissue evidence="5">Leaves</tissue>
    </source>
</reference>
<dbReference type="PANTHER" id="PTHR33021">
    <property type="entry name" value="BLUE COPPER PROTEIN"/>
    <property type="match status" value="1"/>
</dbReference>
<evidence type="ECO:0000313" key="6">
    <source>
        <dbReference type="Proteomes" id="UP000827721"/>
    </source>
</evidence>
<keyword evidence="3" id="KW-1133">Transmembrane helix</keyword>
<feature type="domain" description="Phytocyanin" evidence="4">
    <location>
        <begin position="25"/>
        <end position="125"/>
    </location>
</feature>
<evidence type="ECO:0000259" key="4">
    <source>
        <dbReference type="PROSITE" id="PS51485"/>
    </source>
</evidence>
<dbReference type="EMBL" id="JAFEMO010000001">
    <property type="protein sequence ID" value="KAH7577544.1"/>
    <property type="molecule type" value="Genomic_DNA"/>
</dbReference>
<keyword evidence="1" id="KW-0479">Metal-binding</keyword>
<name>A0ABQ8IM88_9ROSI</name>
<feature type="transmembrane region" description="Helical" evidence="3">
    <location>
        <begin position="6"/>
        <end position="25"/>
    </location>
</feature>